<dbReference type="AlphaFoldDB" id="A0A517XQU1"/>
<name>A0A517XQU1_9BACT</name>
<organism evidence="1 2">
    <name type="scientific">Urbifossiella limnaea</name>
    <dbReference type="NCBI Taxonomy" id="2528023"/>
    <lineage>
        <taxon>Bacteria</taxon>
        <taxon>Pseudomonadati</taxon>
        <taxon>Planctomycetota</taxon>
        <taxon>Planctomycetia</taxon>
        <taxon>Gemmatales</taxon>
        <taxon>Gemmataceae</taxon>
        <taxon>Urbifossiella</taxon>
    </lineage>
</organism>
<accession>A0A517XQU1</accession>
<dbReference type="OrthoDB" id="9840922at2"/>
<protein>
    <submittedName>
        <fullName evidence="1">Uncharacterized protein</fullName>
    </submittedName>
</protein>
<dbReference type="RefSeq" id="WP_145236490.1">
    <property type="nucleotide sequence ID" value="NZ_CP036273.1"/>
</dbReference>
<proteinExistence type="predicted"/>
<keyword evidence="2" id="KW-1185">Reference proteome</keyword>
<dbReference type="EMBL" id="CP036273">
    <property type="protein sequence ID" value="QDU19867.1"/>
    <property type="molecule type" value="Genomic_DNA"/>
</dbReference>
<dbReference type="KEGG" id="uli:ETAA1_18050"/>
<evidence type="ECO:0000313" key="2">
    <source>
        <dbReference type="Proteomes" id="UP000319576"/>
    </source>
</evidence>
<gene>
    <name evidence="1" type="ORF">ETAA1_18050</name>
</gene>
<reference evidence="1 2" key="1">
    <citation type="submission" date="2019-02" db="EMBL/GenBank/DDBJ databases">
        <title>Deep-cultivation of Planctomycetes and their phenomic and genomic characterization uncovers novel biology.</title>
        <authorList>
            <person name="Wiegand S."/>
            <person name="Jogler M."/>
            <person name="Boedeker C."/>
            <person name="Pinto D."/>
            <person name="Vollmers J."/>
            <person name="Rivas-Marin E."/>
            <person name="Kohn T."/>
            <person name="Peeters S.H."/>
            <person name="Heuer A."/>
            <person name="Rast P."/>
            <person name="Oberbeckmann S."/>
            <person name="Bunk B."/>
            <person name="Jeske O."/>
            <person name="Meyerdierks A."/>
            <person name="Storesund J.E."/>
            <person name="Kallscheuer N."/>
            <person name="Luecker S."/>
            <person name="Lage O.M."/>
            <person name="Pohl T."/>
            <person name="Merkel B.J."/>
            <person name="Hornburger P."/>
            <person name="Mueller R.-W."/>
            <person name="Bruemmer F."/>
            <person name="Labrenz M."/>
            <person name="Spormann A.M."/>
            <person name="Op den Camp H."/>
            <person name="Overmann J."/>
            <person name="Amann R."/>
            <person name="Jetten M.S.M."/>
            <person name="Mascher T."/>
            <person name="Medema M.H."/>
            <person name="Devos D.P."/>
            <person name="Kaster A.-K."/>
            <person name="Ovreas L."/>
            <person name="Rohde M."/>
            <person name="Galperin M.Y."/>
            <person name="Jogler C."/>
        </authorList>
    </citation>
    <scope>NUCLEOTIDE SEQUENCE [LARGE SCALE GENOMIC DNA]</scope>
    <source>
        <strain evidence="1 2">ETA_A1</strain>
    </source>
</reference>
<sequence length="141" mass="16173">MGEAKKPADYLRPVFDRHADRLDAALRAALAEPIPMDEGRRLQLEVCPYFYRVVLTDTDEEILPDGWLDLPSEVLMAVEAAGGESPEAETEFLVRWLADGWERVGGPRQYSPAFAFYHGYHDGQFDLEQRRWLSAEEAFRK</sequence>
<evidence type="ECO:0000313" key="1">
    <source>
        <dbReference type="EMBL" id="QDU19867.1"/>
    </source>
</evidence>
<dbReference type="Proteomes" id="UP000319576">
    <property type="component" value="Chromosome"/>
</dbReference>